<evidence type="ECO:0000256" key="1">
    <source>
        <dbReference type="SAM" id="MobiDB-lite"/>
    </source>
</evidence>
<protein>
    <submittedName>
        <fullName evidence="2">Uncharacterized protein</fullName>
    </submittedName>
</protein>
<dbReference type="EMBL" id="JADLRE010000006">
    <property type="protein sequence ID" value="MBF6225534.1"/>
    <property type="molecule type" value="Genomic_DNA"/>
</dbReference>
<dbReference type="Proteomes" id="UP000807309">
    <property type="component" value="Unassembled WGS sequence"/>
</dbReference>
<reference evidence="2 3" key="1">
    <citation type="submission" date="2020-10" db="EMBL/GenBank/DDBJ databases">
        <title>Identification of Nocardia species via Next-generation sequencing and recognition of intraspecies genetic diversity.</title>
        <authorList>
            <person name="Li P."/>
            <person name="Li P."/>
            <person name="Lu B."/>
        </authorList>
    </citation>
    <scope>NUCLEOTIDE SEQUENCE [LARGE SCALE GENOMIC DNA]</scope>
    <source>
        <strain evidence="2 3">N-11</strain>
    </source>
</reference>
<feature type="region of interest" description="Disordered" evidence="1">
    <location>
        <begin position="1"/>
        <end position="66"/>
    </location>
</feature>
<feature type="compositionally biased region" description="Basic and acidic residues" evidence="1">
    <location>
        <begin position="32"/>
        <end position="52"/>
    </location>
</feature>
<sequence>MTRLDFSPWSLAQARSSAERTGPPIAAGGVPDADRSGRTPRCPVERVARPDDSGPDGESQLTRRLEGLPLSYAIQARKD</sequence>
<name>A0ABS0C575_9NOCA</name>
<accession>A0ABS0C575</accession>
<gene>
    <name evidence="2" type="ORF">IU470_10495</name>
</gene>
<keyword evidence="3" id="KW-1185">Reference proteome</keyword>
<evidence type="ECO:0000313" key="3">
    <source>
        <dbReference type="Proteomes" id="UP000807309"/>
    </source>
</evidence>
<organism evidence="2 3">
    <name type="scientific">Nocardia abscessus</name>
    <dbReference type="NCBI Taxonomy" id="120957"/>
    <lineage>
        <taxon>Bacteria</taxon>
        <taxon>Bacillati</taxon>
        <taxon>Actinomycetota</taxon>
        <taxon>Actinomycetes</taxon>
        <taxon>Mycobacteriales</taxon>
        <taxon>Nocardiaceae</taxon>
        <taxon>Nocardia</taxon>
    </lineage>
</organism>
<proteinExistence type="predicted"/>
<evidence type="ECO:0000313" key="2">
    <source>
        <dbReference type="EMBL" id="MBF6225534.1"/>
    </source>
</evidence>
<dbReference type="RefSeq" id="WP_195032840.1">
    <property type="nucleotide sequence ID" value="NZ_JADLRE010000006.1"/>
</dbReference>
<comment type="caution">
    <text evidence="2">The sequence shown here is derived from an EMBL/GenBank/DDBJ whole genome shotgun (WGS) entry which is preliminary data.</text>
</comment>